<dbReference type="CDD" id="cd00158">
    <property type="entry name" value="RHOD"/>
    <property type="match status" value="1"/>
</dbReference>
<protein>
    <submittedName>
        <fullName evidence="2">Rhodanese-like protein</fullName>
    </submittedName>
</protein>
<reference evidence="2 3" key="1">
    <citation type="journal article" date="2015" name="Genome Announc.">
        <title>Expanding the biotechnology potential of lactobacilli through comparative genomics of 213 strains and associated genera.</title>
        <authorList>
            <person name="Sun Z."/>
            <person name="Harris H.M."/>
            <person name="McCann A."/>
            <person name="Guo C."/>
            <person name="Argimon S."/>
            <person name="Zhang W."/>
            <person name="Yang X."/>
            <person name="Jeffery I.B."/>
            <person name="Cooney J.C."/>
            <person name="Kagawa T.F."/>
            <person name="Liu W."/>
            <person name="Song Y."/>
            <person name="Salvetti E."/>
            <person name="Wrobel A."/>
            <person name="Rasinkangas P."/>
            <person name="Parkhill J."/>
            <person name="Rea M.C."/>
            <person name="O'Sullivan O."/>
            <person name="Ritari J."/>
            <person name="Douillard F.P."/>
            <person name="Paul Ross R."/>
            <person name="Yang R."/>
            <person name="Briner A.E."/>
            <person name="Felis G.E."/>
            <person name="de Vos W.M."/>
            <person name="Barrangou R."/>
            <person name="Klaenhammer T.R."/>
            <person name="Caufield P.W."/>
            <person name="Cui Y."/>
            <person name="Zhang H."/>
            <person name="O'Toole P.W."/>
        </authorList>
    </citation>
    <scope>NUCLEOTIDE SEQUENCE [LARGE SCALE GENOMIC DNA]</scope>
    <source>
        <strain evidence="2 3">DSM 19907</strain>
    </source>
</reference>
<comment type="caution">
    <text evidence="2">The sequence shown here is derived from an EMBL/GenBank/DDBJ whole genome shotgun (WGS) entry which is preliminary data.</text>
</comment>
<dbReference type="Gene3D" id="3.40.250.10">
    <property type="entry name" value="Rhodanese-like domain"/>
    <property type="match status" value="1"/>
</dbReference>
<proteinExistence type="predicted"/>
<evidence type="ECO:0000313" key="3">
    <source>
        <dbReference type="Proteomes" id="UP000051977"/>
    </source>
</evidence>
<dbReference type="PANTHER" id="PTHR43031:SF17">
    <property type="entry name" value="SULFURTRANSFERASE YTWF-RELATED"/>
    <property type="match status" value="1"/>
</dbReference>
<dbReference type="InterPro" id="IPR001763">
    <property type="entry name" value="Rhodanese-like_dom"/>
</dbReference>
<dbReference type="PROSITE" id="PS50206">
    <property type="entry name" value="RHODANESE_3"/>
    <property type="match status" value="1"/>
</dbReference>
<dbReference type="SUPFAM" id="SSF52821">
    <property type="entry name" value="Rhodanese/Cell cycle control phosphatase"/>
    <property type="match status" value="1"/>
</dbReference>
<dbReference type="PANTHER" id="PTHR43031">
    <property type="entry name" value="FAD-DEPENDENT OXIDOREDUCTASE"/>
    <property type="match status" value="1"/>
</dbReference>
<feature type="domain" description="Rhodanese" evidence="1">
    <location>
        <begin position="24"/>
        <end position="107"/>
    </location>
</feature>
<evidence type="ECO:0000313" key="2">
    <source>
        <dbReference type="EMBL" id="KRL16965.1"/>
    </source>
</evidence>
<dbReference type="InterPro" id="IPR036873">
    <property type="entry name" value="Rhodanese-like_dom_sf"/>
</dbReference>
<dbReference type="InterPro" id="IPR050229">
    <property type="entry name" value="GlpE_sulfurtransferase"/>
</dbReference>
<dbReference type="Pfam" id="PF00581">
    <property type="entry name" value="Rhodanese"/>
    <property type="match status" value="1"/>
</dbReference>
<dbReference type="SMART" id="SM00450">
    <property type="entry name" value="RHOD"/>
    <property type="match status" value="1"/>
</dbReference>
<evidence type="ECO:0000259" key="1">
    <source>
        <dbReference type="PROSITE" id="PS50206"/>
    </source>
</evidence>
<sequence length="110" mass="12371">MEEGTIMLFLKFKQISTAELQKELPMAPTIVDVREENEFQTGHIPGAKNWPLSQITRGIDEPDYPQPWYLICHSGRRSKMAAKILSKSGYHVINVKGGMNAWQGAVTKAN</sequence>
<accession>A0ABR5PDJ2</accession>
<organism evidence="2 3">
    <name type="scientific">Lentilactobacillus rapi DSM 19907 = JCM 15042</name>
    <dbReference type="NCBI Taxonomy" id="1423795"/>
    <lineage>
        <taxon>Bacteria</taxon>
        <taxon>Bacillati</taxon>
        <taxon>Bacillota</taxon>
        <taxon>Bacilli</taxon>
        <taxon>Lactobacillales</taxon>
        <taxon>Lactobacillaceae</taxon>
        <taxon>Lentilactobacillus</taxon>
    </lineage>
</organism>
<keyword evidence="3" id="KW-1185">Reference proteome</keyword>
<name>A0ABR5PDJ2_9LACO</name>
<gene>
    <name evidence="2" type="ORF">FD12_GL002321</name>
</gene>
<dbReference type="EMBL" id="AZEI01000048">
    <property type="protein sequence ID" value="KRL16965.1"/>
    <property type="molecule type" value="Genomic_DNA"/>
</dbReference>
<dbReference type="Proteomes" id="UP000051977">
    <property type="component" value="Unassembled WGS sequence"/>
</dbReference>